<protein>
    <submittedName>
        <fullName evidence="2">Pyr_redox_2 domain-containing protein</fullName>
    </submittedName>
</protein>
<name>A0A0N5A8D3_9BILA</name>
<proteinExistence type="predicted"/>
<dbReference type="Proteomes" id="UP000046393">
    <property type="component" value="Unplaced"/>
</dbReference>
<dbReference type="AlphaFoldDB" id="A0A0N5A8D3"/>
<keyword evidence="1" id="KW-1185">Reference proteome</keyword>
<dbReference type="WBParaSite" id="SMUV_0000032701-mRNA-1">
    <property type="protein sequence ID" value="SMUV_0000032701-mRNA-1"/>
    <property type="gene ID" value="SMUV_0000032701"/>
</dbReference>
<sequence>MFARNTTMMRYGFIAVGVCVQLWCCAKDLSILLKQKCCIGGHMLQFYKQAMVQRFKTVVVIGGGAFSRPTVKSSNAGIASKLRNFDAVVKAEKEGTDS</sequence>
<evidence type="ECO:0000313" key="2">
    <source>
        <dbReference type="WBParaSite" id="SMUV_0000032701-mRNA-1"/>
    </source>
</evidence>
<organism evidence="1 2">
    <name type="scientific">Syphacia muris</name>
    <dbReference type="NCBI Taxonomy" id="451379"/>
    <lineage>
        <taxon>Eukaryota</taxon>
        <taxon>Metazoa</taxon>
        <taxon>Ecdysozoa</taxon>
        <taxon>Nematoda</taxon>
        <taxon>Chromadorea</taxon>
        <taxon>Rhabditida</taxon>
        <taxon>Spirurina</taxon>
        <taxon>Oxyuridomorpha</taxon>
        <taxon>Oxyuroidea</taxon>
        <taxon>Oxyuridae</taxon>
        <taxon>Syphacia</taxon>
    </lineage>
</organism>
<reference evidence="2" key="1">
    <citation type="submission" date="2017-02" db="UniProtKB">
        <authorList>
            <consortium name="WormBaseParasite"/>
        </authorList>
    </citation>
    <scope>IDENTIFICATION</scope>
</reference>
<accession>A0A0N5A8D3</accession>
<evidence type="ECO:0000313" key="1">
    <source>
        <dbReference type="Proteomes" id="UP000046393"/>
    </source>
</evidence>